<gene>
    <name evidence="2" type="ORF">HICCMSTLAB_LOCUS10357</name>
</gene>
<dbReference type="PANTHER" id="PTHR47890:SF1">
    <property type="entry name" value="LD24308P"/>
    <property type="match status" value="1"/>
</dbReference>
<evidence type="ECO:0000256" key="1">
    <source>
        <dbReference type="SAM" id="SignalP"/>
    </source>
</evidence>
<feature type="chain" id="PRO_5035315756" evidence="1">
    <location>
        <begin position="19"/>
        <end position="699"/>
    </location>
</feature>
<dbReference type="AlphaFoldDB" id="A0A8J2HM69"/>
<feature type="signal peptide" evidence="1">
    <location>
        <begin position="1"/>
        <end position="18"/>
    </location>
</feature>
<dbReference type="OrthoDB" id="10301210at2759"/>
<evidence type="ECO:0000313" key="3">
    <source>
        <dbReference type="Proteomes" id="UP000786811"/>
    </source>
</evidence>
<sequence>MILKGILSFLTIFYLQNAVISDSQEILFEPTDINSIKKFIDENYGASRSNFSVFKNLTLNEKNKTAGDFHLKMTTLVEKLKKMKSSDEYSDIYYWDYAVLKELEPNLVGYKNRIDMFYLNGQLKTVRKAIAYDVSQLSSLFLTSSRSNEKVDYCMHAWALNWYSVNHYNLQNQLHESYVNLDEFDNIRQVFYNLLLHLSSEEKIKDNRYHYCKRISSFHQGLYNVYRQVVFNSFLEFSVKYFASMGMTICDSEAYMWELKRMEENLFNSLKTIMESTKEVLHNTTNYMYPCDPTYYENLMDEERHLELEKMVQTVIISEKDLSTTHSCSHNCNLNLIKDTLNKTEYDEFLDCQYSTPDYKITELRNSSRRYGYFTGYDGEDKKQYGDSDRYFDNREQLSDVSSSYNWGTMRFCDYCICTCAIKPSRSPHVITAVSFREQVSDIENNKAVAGLKFMKKDGMIHIQIAESEVLPHGQLGYEVWKPLEEFTYNETTKKYYVLKNNESQIPLELGVDYARPDTMNLNDVMAPEKHVITGVRWRFAGDSLEFPKRKHGPIELQIRVTSLDFTRGKLINLDQSSWITPKEQVLKDELILENPDNPRHTSRSATWIIEDQKYTSRAELKIHSTITSNKFVKFRASDLKKDAGQSTVPFFDGSEIKMYKSLFSGVGLVHRAPPGSGGHLAFKIFDFDMSPYFNVTMD</sequence>
<keyword evidence="1" id="KW-0732">Signal</keyword>
<dbReference type="InterPro" id="IPR032062">
    <property type="entry name" value="DUF4803"/>
</dbReference>
<keyword evidence="3" id="KW-1185">Reference proteome</keyword>
<dbReference type="Pfam" id="PF16061">
    <property type="entry name" value="DUF4803"/>
    <property type="match status" value="1"/>
</dbReference>
<organism evidence="2 3">
    <name type="scientific">Cotesia congregata</name>
    <name type="common">Parasitoid wasp</name>
    <name type="synonym">Apanteles congregatus</name>
    <dbReference type="NCBI Taxonomy" id="51543"/>
    <lineage>
        <taxon>Eukaryota</taxon>
        <taxon>Metazoa</taxon>
        <taxon>Ecdysozoa</taxon>
        <taxon>Arthropoda</taxon>
        <taxon>Hexapoda</taxon>
        <taxon>Insecta</taxon>
        <taxon>Pterygota</taxon>
        <taxon>Neoptera</taxon>
        <taxon>Endopterygota</taxon>
        <taxon>Hymenoptera</taxon>
        <taxon>Apocrita</taxon>
        <taxon>Ichneumonoidea</taxon>
        <taxon>Braconidae</taxon>
        <taxon>Microgastrinae</taxon>
        <taxon>Cotesia</taxon>
    </lineage>
</organism>
<evidence type="ECO:0000313" key="2">
    <source>
        <dbReference type="EMBL" id="CAG5101284.1"/>
    </source>
</evidence>
<dbReference type="PANTHER" id="PTHR47890">
    <property type="entry name" value="LD24308P"/>
    <property type="match status" value="1"/>
</dbReference>
<dbReference type="Proteomes" id="UP000786811">
    <property type="component" value="Unassembled WGS sequence"/>
</dbReference>
<dbReference type="EMBL" id="CAJNRD030001122">
    <property type="protein sequence ID" value="CAG5101284.1"/>
    <property type="molecule type" value="Genomic_DNA"/>
</dbReference>
<name>A0A8J2HM69_COTCN</name>
<comment type="caution">
    <text evidence="2">The sequence shown here is derived from an EMBL/GenBank/DDBJ whole genome shotgun (WGS) entry which is preliminary data.</text>
</comment>
<reference evidence="2" key="1">
    <citation type="submission" date="2021-04" db="EMBL/GenBank/DDBJ databases">
        <authorList>
            <person name="Chebbi M.A.C M."/>
        </authorList>
    </citation>
    <scope>NUCLEOTIDE SEQUENCE</scope>
</reference>
<protein>
    <submittedName>
        <fullName evidence="2">Uncharacterized protein</fullName>
    </submittedName>
</protein>
<proteinExistence type="predicted"/>
<accession>A0A8J2HM69</accession>